<organism evidence="2 3">
    <name type="scientific">Microscilla marina ATCC 23134</name>
    <dbReference type="NCBI Taxonomy" id="313606"/>
    <lineage>
        <taxon>Bacteria</taxon>
        <taxon>Pseudomonadati</taxon>
        <taxon>Bacteroidota</taxon>
        <taxon>Cytophagia</taxon>
        <taxon>Cytophagales</taxon>
        <taxon>Microscillaceae</taxon>
        <taxon>Microscilla</taxon>
    </lineage>
</organism>
<evidence type="ECO:0008006" key="4">
    <source>
        <dbReference type="Google" id="ProtNLM"/>
    </source>
</evidence>
<feature type="chain" id="PRO_5002642195" description="Lipoprotein" evidence="1">
    <location>
        <begin position="30"/>
        <end position="320"/>
    </location>
</feature>
<reference evidence="2 3" key="1">
    <citation type="submission" date="2007-01" db="EMBL/GenBank/DDBJ databases">
        <authorList>
            <person name="Haygood M."/>
            <person name="Podell S."/>
            <person name="Anderson C."/>
            <person name="Hopkinson B."/>
            <person name="Roe K."/>
            <person name="Barbeau K."/>
            <person name="Gaasterland T."/>
            <person name="Ferriera S."/>
            <person name="Johnson J."/>
            <person name="Kravitz S."/>
            <person name="Beeson K."/>
            <person name="Sutton G."/>
            <person name="Rogers Y.-H."/>
            <person name="Friedman R."/>
            <person name="Frazier M."/>
            <person name="Venter J.C."/>
        </authorList>
    </citation>
    <scope>NUCLEOTIDE SEQUENCE [LARGE SCALE GENOMIC DNA]</scope>
    <source>
        <strain evidence="2 3">ATCC 23134</strain>
    </source>
</reference>
<evidence type="ECO:0000313" key="3">
    <source>
        <dbReference type="Proteomes" id="UP000004095"/>
    </source>
</evidence>
<dbReference type="EMBL" id="AAWS01000031">
    <property type="protein sequence ID" value="EAY26729.1"/>
    <property type="molecule type" value="Genomic_DNA"/>
</dbReference>
<accession>A1ZSI1</accession>
<evidence type="ECO:0000256" key="1">
    <source>
        <dbReference type="SAM" id="SignalP"/>
    </source>
</evidence>
<dbReference type="AlphaFoldDB" id="A1ZSI1"/>
<dbReference type="Proteomes" id="UP000004095">
    <property type="component" value="Unassembled WGS sequence"/>
</dbReference>
<gene>
    <name evidence="2" type="ORF">M23134_02980</name>
</gene>
<evidence type="ECO:0000313" key="2">
    <source>
        <dbReference type="EMBL" id="EAY26729.1"/>
    </source>
</evidence>
<protein>
    <recommendedName>
        <fullName evidence="4">Lipoprotein</fullName>
    </recommendedName>
</protein>
<keyword evidence="3" id="KW-1185">Reference proteome</keyword>
<proteinExistence type="predicted"/>
<comment type="caution">
    <text evidence="2">The sequence shown here is derived from an EMBL/GenBank/DDBJ whole genome shotgun (WGS) entry which is preliminary data.</text>
</comment>
<name>A1ZSI1_MICM2</name>
<keyword evidence="1" id="KW-0732">Signal</keyword>
<feature type="signal peptide" evidence="1">
    <location>
        <begin position="1"/>
        <end position="29"/>
    </location>
</feature>
<sequence length="320" mass="37060">MSISTYQLPPMKHCLIIFFVLLICLSAKAQPAAEFTRYYQGFKKLGSKVYISQEWLETSPQKKLKLVPKGDELYWIIGPILKQSINNNTLPFGNQGLTQFLRGNSLSAHIDLLKEKAFSYYQYGSYQLSNQYRSLVYLFVDEKMWKDSIEEVHCFLINYTLQGKFISGILLGRTSKYTNYQVDISRQLPNQVLLIKSIGYMWDANGKPSRKEYEQDHYYQINDQGQIKDIQQKYYPYNGRFVDIGGNYIDIEQNKSWFFCTYYSKKSNVGIGAGNSPLNAQDKTFTINIGKNKYKAELAGNDALVLNLPNGKVWVFKRKK</sequence>